<dbReference type="InterPro" id="IPR006627">
    <property type="entry name" value="TDU_repeat"/>
</dbReference>
<feature type="region of interest" description="Disordered" evidence="3">
    <location>
        <begin position="36"/>
        <end position="68"/>
    </location>
</feature>
<dbReference type="InterPro" id="IPR028184">
    <property type="entry name" value="VGLL4"/>
</dbReference>
<comment type="function">
    <text evidence="1">May act as a specific coactivator for the mammalian TEFs.</text>
</comment>
<feature type="compositionally biased region" description="Low complexity" evidence="3">
    <location>
        <begin position="258"/>
        <end position="270"/>
    </location>
</feature>
<name>A0ABD1JXC2_9TELE</name>
<dbReference type="SMART" id="SM00711">
    <property type="entry name" value="TDU"/>
    <property type="match status" value="2"/>
</dbReference>
<dbReference type="Pfam" id="PF15245">
    <property type="entry name" value="VGLL4"/>
    <property type="match status" value="1"/>
</dbReference>
<feature type="compositionally biased region" description="Polar residues" evidence="3">
    <location>
        <begin position="36"/>
        <end position="46"/>
    </location>
</feature>
<gene>
    <name evidence="4" type="ORF">ACEWY4_013803</name>
</gene>
<reference evidence="4 5" key="1">
    <citation type="submission" date="2024-09" db="EMBL/GenBank/DDBJ databases">
        <title>A chromosome-level genome assembly of Gray's grenadier anchovy, Coilia grayii.</title>
        <authorList>
            <person name="Fu Z."/>
        </authorList>
    </citation>
    <scope>NUCLEOTIDE SEQUENCE [LARGE SCALE GENOMIC DNA]</scope>
    <source>
        <strain evidence="4">G4</strain>
        <tissue evidence="4">Muscle</tissue>
    </source>
</reference>
<dbReference type="Proteomes" id="UP001591681">
    <property type="component" value="Unassembled WGS sequence"/>
</dbReference>
<dbReference type="EMBL" id="JBHFQA010000011">
    <property type="protein sequence ID" value="KAL2091540.1"/>
    <property type="molecule type" value="Genomic_DNA"/>
</dbReference>
<protein>
    <recommendedName>
        <fullName evidence="6">Transcription cofactor vestigial-like protein 4</fullName>
    </recommendedName>
</protein>
<comment type="caution">
    <text evidence="4">The sequence shown here is derived from an EMBL/GenBank/DDBJ whole genome shotgun (WGS) entry which is preliminary data.</text>
</comment>
<feature type="region of interest" description="Disordered" evidence="3">
    <location>
        <begin position="86"/>
        <end position="113"/>
    </location>
</feature>
<dbReference type="AlphaFoldDB" id="A0ABD1JXC2"/>
<dbReference type="PANTHER" id="PTHR17604">
    <property type="entry name" value="TRANSCRIPTION COFACTOR VESTIGIAL-LIKE PROTEIN 4"/>
    <property type="match status" value="1"/>
</dbReference>
<accession>A0ABD1JXC2</accession>
<comment type="similarity">
    <text evidence="2">Belongs to the vestigial family.</text>
</comment>
<evidence type="ECO:0000313" key="5">
    <source>
        <dbReference type="Proteomes" id="UP001591681"/>
    </source>
</evidence>
<sequence>MDLLNYQYLDKMNNNIGILCYEGEAALRGEARMQPMSLSSAVSNHRTGPPPISPSKRKHSGDQAHDDLDCSNEHVAKMSRLFAAQLGKPANGDYRKDPRERSRSPPERASMPAVSLHAGSLYSHMPTSLAMDQPLALTKHSLDARALALSPNVSPIERQQNRPSVITCAPANNRNCNLSHCTVSHNGCSSGLASSYRRPSSSNSTVCDPVIEEHFRRSLGKNYKETESVTNSVSITGSVDDHFAKALGETWLQIKAKGGSTSGSPDSSPPAGHMLNHSHSPSVIS</sequence>
<evidence type="ECO:0000313" key="4">
    <source>
        <dbReference type="EMBL" id="KAL2091540.1"/>
    </source>
</evidence>
<organism evidence="4 5">
    <name type="scientific">Coilia grayii</name>
    <name type="common">Gray's grenadier anchovy</name>
    <dbReference type="NCBI Taxonomy" id="363190"/>
    <lineage>
        <taxon>Eukaryota</taxon>
        <taxon>Metazoa</taxon>
        <taxon>Chordata</taxon>
        <taxon>Craniata</taxon>
        <taxon>Vertebrata</taxon>
        <taxon>Euteleostomi</taxon>
        <taxon>Actinopterygii</taxon>
        <taxon>Neopterygii</taxon>
        <taxon>Teleostei</taxon>
        <taxon>Clupei</taxon>
        <taxon>Clupeiformes</taxon>
        <taxon>Clupeoidei</taxon>
        <taxon>Engraulidae</taxon>
        <taxon>Coilinae</taxon>
        <taxon>Coilia</taxon>
    </lineage>
</organism>
<keyword evidence="5" id="KW-1185">Reference proteome</keyword>
<evidence type="ECO:0000256" key="1">
    <source>
        <dbReference type="ARBA" id="ARBA00002229"/>
    </source>
</evidence>
<feature type="compositionally biased region" description="Basic and acidic residues" evidence="3">
    <location>
        <begin position="93"/>
        <end position="106"/>
    </location>
</feature>
<dbReference type="PANTHER" id="PTHR17604:SF1">
    <property type="entry name" value="TRANSCRIPTION COFACTOR VESTIGIAL-LIKE PROTEIN 4"/>
    <property type="match status" value="1"/>
</dbReference>
<evidence type="ECO:0000256" key="2">
    <source>
        <dbReference type="ARBA" id="ARBA00025784"/>
    </source>
</evidence>
<evidence type="ECO:0000256" key="3">
    <source>
        <dbReference type="SAM" id="MobiDB-lite"/>
    </source>
</evidence>
<proteinExistence type="inferred from homology"/>
<feature type="region of interest" description="Disordered" evidence="3">
    <location>
        <begin position="256"/>
        <end position="285"/>
    </location>
</feature>
<evidence type="ECO:0008006" key="6">
    <source>
        <dbReference type="Google" id="ProtNLM"/>
    </source>
</evidence>